<reference evidence="2" key="3">
    <citation type="submission" date="2021-05" db="UniProtKB">
        <authorList>
            <consortium name="EnsemblPlants"/>
        </authorList>
    </citation>
    <scope>IDENTIFICATION</scope>
    <source>
        <strain evidence="2">cv. B73</strain>
    </source>
</reference>
<reference evidence="2" key="2">
    <citation type="submission" date="2019-07" db="EMBL/GenBank/DDBJ databases">
        <authorList>
            <person name="Seetharam A."/>
            <person name="Woodhouse M."/>
            <person name="Cannon E."/>
        </authorList>
    </citation>
    <scope>NUCLEOTIDE SEQUENCE [LARGE SCALE GENOMIC DNA]</scope>
    <source>
        <strain evidence="2">cv. B73</strain>
    </source>
</reference>
<sequence length="131" mass="14175">MEQRKLRNSLARRGRKPRRTQQGDGAQERGKQGSEASSTASRAGAGCGMGERAEGRGHELGRTEGSYMEVARSGDFEGRTSGESRRTPGLRPLMGRGSSGAGEPVGEDAMGMREVRAQRGLELKGDRRWAR</sequence>
<dbReference type="AlphaFoldDB" id="A0A804PU07"/>
<feature type="region of interest" description="Disordered" evidence="1">
    <location>
        <begin position="1"/>
        <end position="131"/>
    </location>
</feature>
<feature type="compositionally biased region" description="Basic residues" evidence="1">
    <location>
        <begin position="1"/>
        <end position="19"/>
    </location>
</feature>
<evidence type="ECO:0000313" key="3">
    <source>
        <dbReference type="Proteomes" id="UP000007305"/>
    </source>
</evidence>
<evidence type="ECO:0000313" key="2">
    <source>
        <dbReference type="EnsemblPlants" id="Zm00001eb270210_P001"/>
    </source>
</evidence>
<protein>
    <submittedName>
        <fullName evidence="2">Uncharacterized protein</fullName>
    </submittedName>
</protein>
<accession>A0A804PU07</accession>
<feature type="compositionally biased region" description="Basic and acidic residues" evidence="1">
    <location>
        <begin position="72"/>
        <end position="86"/>
    </location>
</feature>
<dbReference type="EnsemblPlants" id="Zm00001eb270210_T001">
    <property type="protein sequence ID" value="Zm00001eb270210_P001"/>
    <property type="gene ID" value="Zm00001eb270210"/>
</dbReference>
<proteinExistence type="predicted"/>
<feature type="compositionally biased region" description="Basic and acidic residues" evidence="1">
    <location>
        <begin position="51"/>
        <end position="62"/>
    </location>
</feature>
<dbReference type="Gramene" id="Zm00001eb270210_T001">
    <property type="protein sequence ID" value="Zm00001eb270210_P001"/>
    <property type="gene ID" value="Zm00001eb270210"/>
</dbReference>
<dbReference type="InParanoid" id="A0A804PU07"/>
<dbReference type="Proteomes" id="UP000007305">
    <property type="component" value="Chromosome 6"/>
</dbReference>
<evidence type="ECO:0000256" key="1">
    <source>
        <dbReference type="SAM" id="MobiDB-lite"/>
    </source>
</evidence>
<reference evidence="3" key="1">
    <citation type="journal article" date="2009" name="Science">
        <title>The B73 maize genome: complexity, diversity, and dynamics.</title>
        <authorList>
            <person name="Schnable P.S."/>
            <person name="Ware D."/>
            <person name="Fulton R.S."/>
            <person name="Stein J.C."/>
            <person name="Wei F."/>
            <person name="Pasternak S."/>
            <person name="Liang C."/>
            <person name="Zhang J."/>
            <person name="Fulton L."/>
            <person name="Graves T.A."/>
            <person name="Minx P."/>
            <person name="Reily A.D."/>
            <person name="Courtney L."/>
            <person name="Kruchowski S.S."/>
            <person name="Tomlinson C."/>
            <person name="Strong C."/>
            <person name="Delehaunty K."/>
            <person name="Fronick C."/>
            <person name="Courtney B."/>
            <person name="Rock S.M."/>
            <person name="Belter E."/>
            <person name="Du F."/>
            <person name="Kim K."/>
            <person name="Abbott R.M."/>
            <person name="Cotton M."/>
            <person name="Levy A."/>
            <person name="Marchetto P."/>
            <person name="Ochoa K."/>
            <person name="Jackson S.M."/>
            <person name="Gillam B."/>
            <person name="Chen W."/>
            <person name="Yan L."/>
            <person name="Higginbotham J."/>
            <person name="Cardenas M."/>
            <person name="Waligorski J."/>
            <person name="Applebaum E."/>
            <person name="Phelps L."/>
            <person name="Falcone J."/>
            <person name="Kanchi K."/>
            <person name="Thane T."/>
            <person name="Scimone A."/>
            <person name="Thane N."/>
            <person name="Henke J."/>
            <person name="Wang T."/>
            <person name="Ruppert J."/>
            <person name="Shah N."/>
            <person name="Rotter K."/>
            <person name="Hodges J."/>
            <person name="Ingenthron E."/>
            <person name="Cordes M."/>
            <person name="Kohlberg S."/>
            <person name="Sgro J."/>
            <person name="Delgado B."/>
            <person name="Mead K."/>
            <person name="Chinwalla A."/>
            <person name="Leonard S."/>
            <person name="Crouse K."/>
            <person name="Collura K."/>
            <person name="Kudrna D."/>
            <person name="Currie J."/>
            <person name="He R."/>
            <person name="Angelova A."/>
            <person name="Rajasekar S."/>
            <person name="Mueller T."/>
            <person name="Lomeli R."/>
            <person name="Scara G."/>
            <person name="Ko A."/>
            <person name="Delaney K."/>
            <person name="Wissotski M."/>
            <person name="Lopez G."/>
            <person name="Campos D."/>
            <person name="Braidotti M."/>
            <person name="Ashley E."/>
            <person name="Golser W."/>
            <person name="Kim H."/>
            <person name="Lee S."/>
            <person name="Lin J."/>
            <person name="Dujmic Z."/>
            <person name="Kim W."/>
            <person name="Talag J."/>
            <person name="Zuccolo A."/>
            <person name="Fan C."/>
            <person name="Sebastian A."/>
            <person name="Kramer M."/>
            <person name="Spiegel L."/>
            <person name="Nascimento L."/>
            <person name="Zutavern T."/>
            <person name="Miller B."/>
            <person name="Ambroise C."/>
            <person name="Muller S."/>
            <person name="Spooner W."/>
            <person name="Narechania A."/>
            <person name="Ren L."/>
            <person name="Wei S."/>
            <person name="Kumari S."/>
            <person name="Faga B."/>
            <person name="Levy M.J."/>
            <person name="McMahan L."/>
            <person name="Van Buren P."/>
            <person name="Vaughn M.W."/>
            <person name="Ying K."/>
            <person name="Yeh C.-T."/>
            <person name="Emrich S.J."/>
            <person name="Jia Y."/>
            <person name="Kalyanaraman A."/>
            <person name="Hsia A.-P."/>
            <person name="Barbazuk W.B."/>
            <person name="Baucom R.S."/>
            <person name="Brutnell T.P."/>
            <person name="Carpita N.C."/>
            <person name="Chaparro C."/>
            <person name="Chia J.-M."/>
            <person name="Deragon J.-M."/>
            <person name="Estill J.C."/>
            <person name="Fu Y."/>
            <person name="Jeddeloh J.A."/>
            <person name="Han Y."/>
            <person name="Lee H."/>
            <person name="Li P."/>
            <person name="Lisch D.R."/>
            <person name="Liu S."/>
            <person name="Liu Z."/>
            <person name="Nagel D.H."/>
            <person name="McCann M.C."/>
            <person name="SanMiguel P."/>
            <person name="Myers A.M."/>
            <person name="Nettleton D."/>
            <person name="Nguyen J."/>
            <person name="Penning B.W."/>
            <person name="Ponnala L."/>
            <person name="Schneider K.L."/>
            <person name="Schwartz D.C."/>
            <person name="Sharma A."/>
            <person name="Soderlund C."/>
            <person name="Springer N.M."/>
            <person name="Sun Q."/>
            <person name="Wang H."/>
            <person name="Waterman M."/>
            <person name="Westerman R."/>
            <person name="Wolfgruber T.K."/>
            <person name="Yang L."/>
            <person name="Yu Y."/>
            <person name="Zhang L."/>
            <person name="Zhou S."/>
            <person name="Zhu Q."/>
            <person name="Bennetzen J.L."/>
            <person name="Dawe R.K."/>
            <person name="Jiang J."/>
            <person name="Jiang N."/>
            <person name="Presting G.G."/>
            <person name="Wessler S.R."/>
            <person name="Aluru S."/>
            <person name="Martienssen R.A."/>
            <person name="Clifton S.W."/>
            <person name="McCombie W.R."/>
            <person name="Wing R.A."/>
            <person name="Wilson R.K."/>
        </authorList>
    </citation>
    <scope>NUCLEOTIDE SEQUENCE [LARGE SCALE GENOMIC DNA]</scope>
    <source>
        <strain evidence="3">cv. B73</strain>
    </source>
</reference>
<feature type="compositionally biased region" description="Basic and acidic residues" evidence="1">
    <location>
        <begin position="110"/>
        <end position="131"/>
    </location>
</feature>
<organism evidence="2 3">
    <name type="scientific">Zea mays</name>
    <name type="common">Maize</name>
    <dbReference type="NCBI Taxonomy" id="4577"/>
    <lineage>
        <taxon>Eukaryota</taxon>
        <taxon>Viridiplantae</taxon>
        <taxon>Streptophyta</taxon>
        <taxon>Embryophyta</taxon>
        <taxon>Tracheophyta</taxon>
        <taxon>Spermatophyta</taxon>
        <taxon>Magnoliopsida</taxon>
        <taxon>Liliopsida</taxon>
        <taxon>Poales</taxon>
        <taxon>Poaceae</taxon>
        <taxon>PACMAD clade</taxon>
        <taxon>Panicoideae</taxon>
        <taxon>Andropogonodae</taxon>
        <taxon>Andropogoneae</taxon>
        <taxon>Tripsacinae</taxon>
        <taxon>Zea</taxon>
    </lineage>
</organism>
<name>A0A804PU07_MAIZE</name>
<keyword evidence="3" id="KW-1185">Reference proteome</keyword>